<comment type="caution">
    <text evidence="1">The sequence shown here is derived from an EMBL/GenBank/DDBJ whole genome shotgun (WGS) entry which is preliminary data.</text>
</comment>
<gene>
    <name evidence="1" type="ORF">chiPu_0001535</name>
</gene>
<proteinExistence type="predicted"/>
<accession>A0A401RYC4</accession>
<dbReference type="OMA" id="IVINTMM"/>
<dbReference type="AlphaFoldDB" id="A0A401RYC4"/>
<protein>
    <submittedName>
        <fullName evidence="1">Uncharacterized protein</fullName>
    </submittedName>
</protein>
<sequence>MLLLVKGIQGNVIPQNETELNEPVSRPHPLWDLLNIRSEIVTRAIEVLSQSDIGKSIQAKIAGIDGILEDWVVSSTKQLSTLAKGLTWKEEPLIDKVFNQTILVWKKLAFADEELHEIFGQEEYATIHEQLEKLEEILHHSNETQRLTTNNLNQLYHHLARSYNLTIPYSGKIVQKLQDLVSLVHNATEELKTW</sequence>
<dbReference type="Proteomes" id="UP000287033">
    <property type="component" value="Unassembled WGS sequence"/>
</dbReference>
<organism evidence="1 2">
    <name type="scientific">Chiloscyllium punctatum</name>
    <name type="common">Brownbanded bambooshark</name>
    <name type="synonym">Hemiscyllium punctatum</name>
    <dbReference type="NCBI Taxonomy" id="137246"/>
    <lineage>
        <taxon>Eukaryota</taxon>
        <taxon>Metazoa</taxon>
        <taxon>Chordata</taxon>
        <taxon>Craniata</taxon>
        <taxon>Vertebrata</taxon>
        <taxon>Chondrichthyes</taxon>
        <taxon>Elasmobranchii</taxon>
        <taxon>Galeomorphii</taxon>
        <taxon>Galeoidea</taxon>
        <taxon>Orectolobiformes</taxon>
        <taxon>Hemiscylliidae</taxon>
        <taxon>Chiloscyllium</taxon>
    </lineage>
</organism>
<dbReference type="EMBL" id="BEZZ01000023">
    <property type="protein sequence ID" value="GCC23142.1"/>
    <property type="molecule type" value="Genomic_DNA"/>
</dbReference>
<keyword evidence="2" id="KW-1185">Reference proteome</keyword>
<evidence type="ECO:0000313" key="1">
    <source>
        <dbReference type="EMBL" id="GCC23142.1"/>
    </source>
</evidence>
<evidence type="ECO:0000313" key="2">
    <source>
        <dbReference type="Proteomes" id="UP000287033"/>
    </source>
</evidence>
<name>A0A401RYC4_CHIPU</name>
<reference evidence="1 2" key="1">
    <citation type="journal article" date="2018" name="Nat. Ecol. Evol.">
        <title>Shark genomes provide insights into elasmobranch evolution and the origin of vertebrates.</title>
        <authorList>
            <person name="Hara Y"/>
            <person name="Yamaguchi K"/>
            <person name="Onimaru K"/>
            <person name="Kadota M"/>
            <person name="Koyanagi M"/>
            <person name="Keeley SD"/>
            <person name="Tatsumi K"/>
            <person name="Tanaka K"/>
            <person name="Motone F"/>
            <person name="Kageyama Y"/>
            <person name="Nozu R"/>
            <person name="Adachi N"/>
            <person name="Nishimura O"/>
            <person name="Nakagawa R"/>
            <person name="Tanegashima C"/>
            <person name="Kiyatake I"/>
            <person name="Matsumoto R"/>
            <person name="Murakumo K"/>
            <person name="Nishida K"/>
            <person name="Terakita A"/>
            <person name="Kuratani S"/>
            <person name="Sato K"/>
            <person name="Hyodo S Kuraku.S."/>
        </authorList>
    </citation>
    <scope>NUCLEOTIDE SEQUENCE [LARGE SCALE GENOMIC DNA]</scope>
</reference>